<gene>
    <name evidence="3" type="primary">grpE</name>
    <name evidence="8" type="ORF">NDI76_09145</name>
</gene>
<dbReference type="PANTHER" id="PTHR21237">
    <property type="entry name" value="GRPE PROTEIN"/>
    <property type="match status" value="1"/>
</dbReference>
<evidence type="ECO:0000256" key="6">
    <source>
        <dbReference type="SAM" id="Coils"/>
    </source>
</evidence>
<evidence type="ECO:0000256" key="7">
    <source>
        <dbReference type="SAM" id="MobiDB-lite"/>
    </source>
</evidence>
<dbReference type="Gene3D" id="2.30.22.10">
    <property type="entry name" value="Head domain of nucleotide exchange factor GrpE"/>
    <property type="match status" value="1"/>
</dbReference>
<dbReference type="InterPro" id="IPR000740">
    <property type="entry name" value="GrpE"/>
</dbReference>
<dbReference type="PANTHER" id="PTHR21237:SF23">
    <property type="entry name" value="GRPE PROTEIN HOMOLOG, MITOCHONDRIAL"/>
    <property type="match status" value="1"/>
</dbReference>
<evidence type="ECO:0000313" key="9">
    <source>
        <dbReference type="Proteomes" id="UP001257060"/>
    </source>
</evidence>
<dbReference type="PRINTS" id="PR00773">
    <property type="entry name" value="GRPEPROTEIN"/>
</dbReference>
<keyword evidence="3" id="KW-0963">Cytoplasm</keyword>
<comment type="similarity">
    <text evidence="1 3 5">Belongs to the GrpE family.</text>
</comment>
<organism evidence="8 9">
    <name type="scientific">Halogeometricum salsisoli</name>
    <dbReference type="NCBI Taxonomy" id="2950536"/>
    <lineage>
        <taxon>Archaea</taxon>
        <taxon>Methanobacteriati</taxon>
        <taxon>Methanobacteriota</taxon>
        <taxon>Stenosarchaea group</taxon>
        <taxon>Halobacteria</taxon>
        <taxon>Halobacteriales</taxon>
        <taxon>Haloferacaceae</taxon>
        <taxon>Halogeometricum</taxon>
    </lineage>
</organism>
<evidence type="ECO:0000256" key="2">
    <source>
        <dbReference type="ARBA" id="ARBA00023186"/>
    </source>
</evidence>
<comment type="caution">
    <text evidence="8">The sequence shown here is derived from an EMBL/GenBank/DDBJ whole genome shotgun (WGS) entry which is preliminary data.</text>
</comment>
<dbReference type="SUPFAM" id="SSF51064">
    <property type="entry name" value="Head domain of nucleotide exchange factor GrpE"/>
    <property type="match status" value="1"/>
</dbReference>
<comment type="function">
    <text evidence="3 4">Participates actively in the response to hyperosmotic and heat shock by preventing the aggregation of stress-denatured proteins, in association with DnaK and GrpE. It is the nucleotide exchange factor for DnaK and may function as a thermosensor. Unfolded proteins bind initially to DnaJ; upon interaction with the DnaJ-bound protein, DnaK hydrolyzes its bound ATP, resulting in the formation of a stable complex. GrpE releases ADP from DnaK; ATP binding to DnaK triggers the release of the substrate protein, thus completing the reaction cycle. Several rounds of ATP-dependent interactions between DnaJ, DnaK and GrpE are required for fully efficient folding.</text>
</comment>
<evidence type="ECO:0000256" key="3">
    <source>
        <dbReference type="HAMAP-Rule" id="MF_01151"/>
    </source>
</evidence>
<name>A0ABU2GDL8_9EURY</name>
<dbReference type="PROSITE" id="PS01071">
    <property type="entry name" value="GRPE"/>
    <property type="match status" value="1"/>
</dbReference>
<evidence type="ECO:0000256" key="4">
    <source>
        <dbReference type="RuleBase" id="RU000639"/>
    </source>
</evidence>
<feature type="coiled-coil region" evidence="6">
    <location>
        <begin position="59"/>
        <end position="114"/>
    </location>
</feature>
<dbReference type="HAMAP" id="MF_01151">
    <property type="entry name" value="GrpE"/>
    <property type="match status" value="1"/>
</dbReference>
<feature type="region of interest" description="Disordered" evidence="7">
    <location>
        <begin position="1"/>
        <end position="56"/>
    </location>
</feature>
<dbReference type="Gene3D" id="3.90.20.20">
    <property type="match status" value="1"/>
</dbReference>
<accession>A0ABU2GDL8</accession>
<dbReference type="Proteomes" id="UP001257060">
    <property type="component" value="Unassembled WGS sequence"/>
</dbReference>
<dbReference type="CDD" id="cd00446">
    <property type="entry name" value="GrpE"/>
    <property type="match status" value="1"/>
</dbReference>
<dbReference type="EMBL" id="JAMQOP010000001">
    <property type="protein sequence ID" value="MDS0298910.1"/>
    <property type="molecule type" value="Genomic_DNA"/>
</dbReference>
<feature type="compositionally biased region" description="Low complexity" evidence="7">
    <location>
        <begin position="23"/>
        <end position="44"/>
    </location>
</feature>
<dbReference type="InterPro" id="IPR013805">
    <property type="entry name" value="GrpE_CC"/>
</dbReference>
<keyword evidence="2 3" id="KW-0143">Chaperone</keyword>
<comment type="subcellular location">
    <subcellularLocation>
        <location evidence="3">Cytoplasm</location>
    </subcellularLocation>
</comment>
<dbReference type="Pfam" id="PF01025">
    <property type="entry name" value="GrpE"/>
    <property type="match status" value="1"/>
</dbReference>
<dbReference type="RefSeq" id="WP_310923705.1">
    <property type="nucleotide sequence ID" value="NZ_JAMQOP010000001.1"/>
</dbReference>
<keyword evidence="3 4" id="KW-0346">Stress response</keyword>
<evidence type="ECO:0000256" key="1">
    <source>
        <dbReference type="ARBA" id="ARBA00009054"/>
    </source>
</evidence>
<dbReference type="InterPro" id="IPR009012">
    <property type="entry name" value="GrpE_head"/>
</dbReference>
<proteinExistence type="inferred from homology"/>
<evidence type="ECO:0000256" key="5">
    <source>
        <dbReference type="RuleBase" id="RU004478"/>
    </source>
</evidence>
<keyword evidence="6" id="KW-0175">Coiled coil</keyword>
<reference evidence="8 9" key="1">
    <citation type="submission" date="2022-06" db="EMBL/GenBank/DDBJ databases">
        <title>Halogeometricum sp. a new haloarchaeum isolate from saline soil.</title>
        <authorList>
            <person name="Strakova D."/>
            <person name="Galisteo C."/>
            <person name="Sanchez-Porro C."/>
            <person name="Ventosa A."/>
        </authorList>
    </citation>
    <scope>NUCLEOTIDE SEQUENCE [LARGE SCALE GENOMIC DNA]</scope>
    <source>
        <strain evidence="8 9">S1BR25-6</strain>
    </source>
</reference>
<protein>
    <recommendedName>
        <fullName evidence="3 4">Protein GrpE</fullName>
    </recommendedName>
    <alternativeName>
        <fullName evidence="3">HSP-70 cofactor</fullName>
    </alternativeName>
</protein>
<comment type="subunit">
    <text evidence="3">Homodimer.</text>
</comment>
<dbReference type="SUPFAM" id="SSF58014">
    <property type="entry name" value="Coiled-coil domain of nucleotide exchange factor GrpE"/>
    <property type="match status" value="1"/>
</dbReference>
<sequence>MTEDASDPTDGERADAETEEATDASAGAEAAASETEAASNASTNGQTGDPLVARAAEYDEELAEDVAALRGRADELEAELAAAEEENEELSNRLKRTQADFQNYKKRAKKRQDQIRETATEDFVERVVTVRDNLLRALDQEEGADIRPGIESTLEEFDRILSSEGVSTIDPDPGEEVDPTRHEVMMRVDSGQPEGTVADVYQAGYEMGEKVIRAAQVTVSTGGGE</sequence>
<keyword evidence="9" id="KW-1185">Reference proteome</keyword>
<evidence type="ECO:0000313" key="8">
    <source>
        <dbReference type="EMBL" id="MDS0298910.1"/>
    </source>
</evidence>